<dbReference type="PROSITE" id="PS50181">
    <property type="entry name" value="FBOX"/>
    <property type="match status" value="1"/>
</dbReference>
<comment type="caution">
    <text evidence="2">The sequence shown here is derived from an EMBL/GenBank/DDBJ whole genome shotgun (WGS) entry which is preliminary data.</text>
</comment>
<dbReference type="OrthoDB" id="6409609at2759"/>
<dbReference type="Proteomes" id="UP000499080">
    <property type="component" value="Unassembled WGS sequence"/>
</dbReference>
<evidence type="ECO:0000313" key="2">
    <source>
        <dbReference type="EMBL" id="GBN69243.1"/>
    </source>
</evidence>
<sequence>MGAVFTSEIVSDAKAIDPIGAQYTELKRDSETVQSIASKETEECEKQGKWSELPSLPLENIYSFLRREDQVNMSLVCRSWSEGYSSPSVWKTFRFYLTEPQLSMDTCPVMKFVQKYSAMFRYVEIRGPARSENNLLVKNFCRHFIEFLQILTRNTQLISVEFRYFLHCFTHIDSSTYNDICSAIADFLASQHHLKLVEFDQCPFEYQESVDLLRILIENSSESLEHLKLRYFVSDENKDIKQDSNAAQKLPMLTDFPSLKTLYMDYSFIFENMVVRQSAAIQTVKNCKTLVLSKLIIYNCRNYTEMGDFRGLTSTNWRYMKRLYPDLQIELILTIDYLARQVFEFFILPNMPVSRLEYSSVDFNAGTAIAVLFDHLLSCKTNEHLLSLKLDWDEPTQHLSSTINPFLQACKKLKCFELFMFNTTSGIDVLLESWLENRPEYLEKVIIDILYIHNENDFPGLIKINEYLSLLKLAGLNISVKLRIYS</sequence>
<dbReference type="PANTHER" id="PTHR20872">
    <property type="match status" value="1"/>
</dbReference>
<evidence type="ECO:0000313" key="3">
    <source>
        <dbReference type="Proteomes" id="UP000499080"/>
    </source>
</evidence>
<proteinExistence type="predicted"/>
<keyword evidence="3" id="KW-1185">Reference proteome</keyword>
<dbReference type="InterPro" id="IPR032675">
    <property type="entry name" value="LRR_dom_sf"/>
</dbReference>
<name>A0A4Y2R0U1_ARAVE</name>
<evidence type="ECO:0000259" key="1">
    <source>
        <dbReference type="PROSITE" id="PS50181"/>
    </source>
</evidence>
<dbReference type="Gene3D" id="3.80.10.10">
    <property type="entry name" value="Ribonuclease Inhibitor"/>
    <property type="match status" value="1"/>
</dbReference>
<gene>
    <name evidence="2" type="ORF">AVEN_10157_1</name>
</gene>
<protein>
    <recommendedName>
        <fullName evidence="1">F-box domain-containing protein</fullName>
    </recommendedName>
</protein>
<accession>A0A4Y2R0U1</accession>
<dbReference type="AlphaFoldDB" id="A0A4Y2R0U1"/>
<feature type="domain" description="F-box" evidence="1">
    <location>
        <begin position="47"/>
        <end position="93"/>
    </location>
</feature>
<dbReference type="EMBL" id="BGPR01015443">
    <property type="protein sequence ID" value="GBN69243.1"/>
    <property type="molecule type" value="Genomic_DNA"/>
</dbReference>
<dbReference type="Gene3D" id="1.20.1280.50">
    <property type="match status" value="1"/>
</dbReference>
<reference evidence="2 3" key="1">
    <citation type="journal article" date="2019" name="Sci. Rep.">
        <title>Orb-weaving spider Araneus ventricosus genome elucidates the spidroin gene catalogue.</title>
        <authorList>
            <person name="Kono N."/>
            <person name="Nakamura H."/>
            <person name="Ohtoshi R."/>
            <person name="Moran D.A.P."/>
            <person name="Shinohara A."/>
            <person name="Yoshida Y."/>
            <person name="Fujiwara M."/>
            <person name="Mori M."/>
            <person name="Tomita M."/>
            <person name="Arakawa K."/>
        </authorList>
    </citation>
    <scope>NUCLEOTIDE SEQUENCE [LARGE SCALE GENOMIC DNA]</scope>
</reference>
<organism evidence="2 3">
    <name type="scientific">Araneus ventricosus</name>
    <name type="common">Orbweaver spider</name>
    <name type="synonym">Epeira ventricosa</name>
    <dbReference type="NCBI Taxonomy" id="182803"/>
    <lineage>
        <taxon>Eukaryota</taxon>
        <taxon>Metazoa</taxon>
        <taxon>Ecdysozoa</taxon>
        <taxon>Arthropoda</taxon>
        <taxon>Chelicerata</taxon>
        <taxon>Arachnida</taxon>
        <taxon>Araneae</taxon>
        <taxon>Araneomorphae</taxon>
        <taxon>Entelegynae</taxon>
        <taxon>Araneoidea</taxon>
        <taxon>Araneidae</taxon>
        <taxon>Araneus</taxon>
    </lineage>
</organism>
<dbReference type="SUPFAM" id="SSF52047">
    <property type="entry name" value="RNI-like"/>
    <property type="match status" value="1"/>
</dbReference>
<dbReference type="InterPro" id="IPR036047">
    <property type="entry name" value="F-box-like_dom_sf"/>
</dbReference>
<dbReference type="SUPFAM" id="SSF81383">
    <property type="entry name" value="F-box domain"/>
    <property type="match status" value="1"/>
</dbReference>
<dbReference type="InterPro" id="IPR001810">
    <property type="entry name" value="F-box_dom"/>
</dbReference>
<dbReference type="Pfam" id="PF12937">
    <property type="entry name" value="F-box-like"/>
    <property type="match status" value="1"/>
</dbReference>
<dbReference type="PANTHER" id="PTHR20872:SF1">
    <property type="entry name" value="F-BOX DOMAIN-CONTAINING PROTEIN"/>
    <property type="match status" value="1"/>
</dbReference>